<organism evidence="11 12">
    <name type="scientific">Diceros bicornis minor</name>
    <name type="common">South-central black rhinoceros</name>
    <dbReference type="NCBI Taxonomy" id="77932"/>
    <lineage>
        <taxon>Eukaryota</taxon>
        <taxon>Metazoa</taxon>
        <taxon>Chordata</taxon>
        <taxon>Craniata</taxon>
        <taxon>Vertebrata</taxon>
        <taxon>Euteleostomi</taxon>
        <taxon>Mammalia</taxon>
        <taxon>Eutheria</taxon>
        <taxon>Laurasiatheria</taxon>
        <taxon>Perissodactyla</taxon>
        <taxon>Rhinocerotidae</taxon>
        <taxon>Diceros</taxon>
    </lineage>
</organism>
<dbReference type="SUPFAM" id="SSF55856">
    <property type="entry name" value="Cytochrome b5-like heme/steroid binding domain"/>
    <property type="match status" value="1"/>
</dbReference>
<keyword evidence="6" id="KW-0275">Fatty acid biosynthesis</keyword>
<evidence type="ECO:0000313" key="12">
    <source>
        <dbReference type="Proteomes" id="UP000551758"/>
    </source>
</evidence>
<dbReference type="PANTHER" id="PTHR19353">
    <property type="entry name" value="FATTY ACID DESATURASE 2"/>
    <property type="match status" value="1"/>
</dbReference>
<dbReference type="GO" id="GO:0006633">
    <property type="term" value="P:fatty acid biosynthetic process"/>
    <property type="evidence" value="ECO:0007669"/>
    <property type="project" value="UniProtKB-KW"/>
</dbReference>
<dbReference type="GO" id="GO:0005789">
    <property type="term" value="C:endoplasmic reticulum membrane"/>
    <property type="evidence" value="ECO:0007669"/>
    <property type="project" value="UniProtKB-SubCell"/>
</dbReference>
<dbReference type="GO" id="GO:0016717">
    <property type="term" value="F:oxidoreductase activity, acting on paired donors, with oxidation of a pair of donors resulting in the reduction of molecular oxygen to two molecules of water"/>
    <property type="evidence" value="ECO:0007669"/>
    <property type="project" value="TreeGrafter"/>
</dbReference>
<keyword evidence="3" id="KW-0444">Lipid biosynthesis</keyword>
<feature type="transmembrane region" description="Helical" evidence="8">
    <location>
        <begin position="188"/>
        <end position="205"/>
    </location>
</feature>
<evidence type="ECO:0000256" key="1">
    <source>
        <dbReference type="ARBA" id="ARBA00004477"/>
    </source>
</evidence>
<dbReference type="InterPro" id="IPR001199">
    <property type="entry name" value="Cyt_B5-like_heme/steroid-bd"/>
</dbReference>
<keyword evidence="5" id="KW-0443">Lipid metabolism</keyword>
<feature type="domain" description="Cytochrome b5 heme-binding" evidence="9">
    <location>
        <begin position="60"/>
        <end position="124"/>
    </location>
</feature>
<feature type="transmembrane region" description="Helical" evidence="8">
    <location>
        <begin position="288"/>
        <end position="309"/>
    </location>
</feature>
<feature type="domain" description="Fatty acid desaturase" evidence="10">
    <location>
        <begin position="187"/>
        <end position="417"/>
    </location>
</feature>
<dbReference type="Proteomes" id="UP000551758">
    <property type="component" value="Unassembled WGS sequence"/>
</dbReference>
<feature type="transmembrane region" description="Helical" evidence="8">
    <location>
        <begin position="157"/>
        <end position="182"/>
    </location>
</feature>
<keyword evidence="8" id="KW-0812">Transmembrane</keyword>
<dbReference type="Gene3D" id="3.10.120.10">
    <property type="entry name" value="Cytochrome b5-like heme/steroid binding domain"/>
    <property type="match status" value="1"/>
</dbReference>
<feature type="region of interest" description="Disordered" evidence="7">
    <location>
        <begin position="1"/>
        <end position="42"/>
    </location>
</feature>
<proteinExistence type="predicted"/>
<keyword evidence="8" id="KW-1133">Transmembrane helix</keyword>
<evidence type="ECO:0000256" key="8">
    <source>
        <dbReference type="SAM" id="Phobius"/>
    </source>
</evidence>
<evidence type="ECO:0000256" key="2">
    <source>
        <dbReference type="ARBA" id="ARBA00005105"/>
    </source>
</evidence>
<comment type="caution">
    <text evidence="11">The sequence shown here is derived from an EMBL/GenBank/DDBJ whole genome shotgun (WGS) entry which is preliminary data.</text>
</comment>
<evidence type="ECO:0000259" key="9">
    <source>
        <dbReference type="Pfam" id="PF00173"/>
    </source>
</evidence>
<keyword evidence="8" id="KW-0472">Membrane</keyword>
<dbReference type="CDD" id="cd03506">
    <property type="entry name" value="Delta6-FADS-like"/>
    <property type="match status" value="1"/>
</dbReference>
<evidence type="ECO:0000256" key="5">
    <source>
        <dbReference type="ARBA" id="ARBA00023098"/>
    </source>
</evidence>
<dbReference type="InterPro" id="IPR012171">
    <property type="entry name" value="Fatty_acid_desaturase"/>
</dbReference>
<dbReference type="PANTHER" id="PTHR19353:SF22">
    <property type="entry name" value="FATTY ACID DESATURASE 2-LIKE PROTEIN FADS2B-RELATED"/>
    <property type="match status" value="1"/>
</dbReference>
<name>A0A7J7EFB3_DICBM</name>
<dbReference type="InterPro" id="IPR036400">
    <property type="entry name" value="Cyt_B5-like_heme/steroid_sf"/>
</dbReference>
<reference evidence="11 12" key="1">
    <citation type="journal article" date="2020" name="Mol. Biol. Evol.">
        <title>Interspecific Gene Flow and the Evolution of Specialization in Black and White Rhinoceros.</title>
        <authorList>
            <person name="Moodley Y."/>
            <person name="Westbury M.V."/>
            <person name="Russo I.M."/>
            <person name="Gopalakrishnan S."/>
            <person name="Rakotoarivelo A."/>
            <person name="Olsen R.A."/>
            <person name="Prost S."/>
            <person name="Tunstall T."/>
            <person name="Ryder O.A."/>
            <person name="Dalen L."/>
            <person name="Bruford M.W."/>
        </authorList>
    </citation>
    <scope>NUCLEOTIDE SEQUENCE [LARGE SCALE GENOMIC DNA]</scope>
    <source>
        <strain evidence="11">SBR-YM</strain>
        <tissue evidence="11">Skin</tissue>
    </source>
</reference>
<sequence length="539" mass="62359">MKFEEKHEGSGSPTGKSQPYLGERHQGNRKPAANGKTEASLKQEANVQCNMPERSLNTYSWQEIQRHNQEADQWLVINCKADRHPDGREVLSHYAREDAADVFRAMHPKLDIAQLYLKPLLIRELPPGEPSQEGNKNSKLLEDFQELRRKLEAMNMFNANLGFFLLLFAQILILEALAWLMLWHFGNGWPITILISFLLTISQDLPRNWWNYGHFQHHAKMNIYPKDPDIYMGPILLVGDLQPVKYGKKKIKYINYEKQHLYFYMGESPWSHVPCHPISLRQSCQARIVFPFFMPDIAWVSSFYIGYFITFGRFYRIFGTILLIYLVKSLESPWMALVIQMSHIPMKMSREENRDWLSTQVLATCNVEQSTFNNWFTGHVNFQVEHHLFPTMPHHNYHKVAPLARSLCAKNVLQYVEKPMLKAFGDIGRALKRSAALWMDAYYETWKQDENIRLNMCEIASLKGIGECEREQGPCGRRVLDDLKEAIGAEADGTGARVVQGGARKDNTLNCSPVLGSQPGTSKLRKQELVVWENWALKW</sequence>
<dbReference type="Pfam" id="PF00173">
    <property type="entry name" value="Cyt-b5"/>
    <property type="match status" value="1"/>
</dbReference>
<evidence type="ECO:0008006" key="13">
    <source>
        <dbReference type="Google" id="ProtNLM"/>
    </source>
</evidence>
<dbReference type="AlphaFoldDB" id="A0A7J7EFB3"/>
<evidence type="ECO:0000313" key="11">
    <source>
        <dbReference type="EMBL" id="KAF5914106.1"/>
    </source>
</evidence>
<keyword evidence="4" id="KW-0276">Fatty acid metabolism</keyword>
<dbReference type="Pfam" id="PF00487">
    <property type="entry name" value="FA_desaturase"/>
    <property type="match status" value="1"/>
</dbReference>
<comment type="subcellular location">
    <subcellularLocation>
        <location evidence="1">Endoplasmic reticulum membrane</location>
        <topology evidence="1">Multi-pass membrane protein</topology>
    </subcellularLocation>
</comment>
<evidence type="ECO:0000256" key="3">
    <source>
        <dbReference type="ARBA" id="ARBA00022516"/>
    </source>
</evidence>
<accession>A0A7J7EFB3</accession>
<comment type="pathway">
    <text evidence="2">Lipid metabolism; polyunsaturated fatty acid biosynthesis.</text>
</comment>
<dbReference type="InterPro" id="IPR005804">
    <property type="entry name" value="FA_desaturase_dom"/>
</dbReference>
<gene>
    <name evidence="11" type="ORF">HPG69_010266</name>
</gene>
<evidence type="ECO:0000259" key="10">
    <source>
        <dbReference type="Pfam" id="PF00487"/>
    </source>
</evidence>
<keyword evidence="12" id="KW-1185">Reference proteome</keyword>
<evidence type="ECO:0000256" key="4">
    <source>
        <dbReference type="ARBA" id="ARBA00022832"/>
    </source>
</evidence>
<dbReference type="EMBL" id="JACDTQ010003506">
    <property type="protein sequence ID" value="KAF5914106.1"/>
    <property type="molecule type" value="Genomic_DNA"/>
</dbReference>
<protein>
    <recommendedName>
        <fullName evidence="13">Fatty acid desaturase domain-containing protein</fullName>
    </recommendedName>
</protein>
<evidence type="ECO:0000256" key="7">
    <source>
        <dbReference type="SAM" id="MobiDB-lite"/>
    </source>
</evidence>
<evidence type="ECO:0000256" key="6">
    <source>
        <dbReference type="ARBA" id="ARBA00023160"/>
    </source>
</evidence>